<evidence type="ECO:0000259" key="10">
    <source>
        <dbReference type="PROSITE" id="PS51294"/>
    </source>
</evidence>
<comment type="caution">
    <text evidence="11">The sequence shown here is derived from an EMBL/GenBank/DDBJ whole genome shotgun (WGS) entry which is preliminary data.</text>
</comment>
<protein>
    <submittedName>
        <fullName evidence="11">Uncharacterized protein</fullName>
    </submittedName>
</protein>
<reference evidence="11 12" key="1">
    <citation type="submission" date="2024-01" db="EMBL/GenBank/DDBJ databases">
        <title>The genomes of 5 underutilized Papilionoideae crops provide insights into root nodulation and disease resistanc.</title>
        <authorList>
            <person name="Yuan L."/>
        </authorList>
    </citation>
    <scope>NUCLEOTIDE SEQUENCE [LARGE SCALE GENOMIC DNA]</scope>
    <source>
        <strain evidence="11">ZHUSHIDOU_FW_LH</strain>
        <tissue evidence="11">Leaf</tissue>
    </source>
</reference>
<comment type="subcellular location">
    <subcellularLocation>
        <location evidence="1">Nucleus</location>
    </subcellularLocation>
</comment>
<dbReference type="GO" id="GO:0003700">
    <property type="term" value="F:DNA-binding transcription factor activity"/>
    <property type="evidence" value="ECO:0007669"/>
    <property type="project" value="InterPro"/>
</dbReference>
<keyword evidence="4" id="KW-0238">DNA-binding</keyword>
<evidence type="ECO:0000256" key="2">
    <source>
        <dbReference type="ARBA" id="ARBA00022737"/>
    </source>
</evidence>
<proteinExistence type="predicted"/>
<feature type="compositionally biased region" description="Low complexity" evidence="8">
    <location>
        <begin position="123"/>
        <end position="133"/>
    </location>
</feature>
<gene>
    <name evidence="11" type="ORF">RIF29_27755</name>
</gene>
<dbReference type="InterPro" id="IPR044676">
    <property type="entry name" value="EOBI/EOBII-like_plant"/>
</dbReference>
<keyword evidence="3" id="KW-0805">Transcription regulation</keyword>
<dbReference type="PANTHER" id="PTHR45675:SF7">
    <property type="entry name" value="TRANSCRIPTION FACTOR MYB48"/>
    <property type="match status" value="1"/>
</dbReference>
<feature type="domain" description="Myb-like" evidence="9">
    <location>
        <begin position="3"/>
        <end position="55"/>
    </location>
</feature>
<name>A0AAN9HZ19_CROPI</name>
<dbReference type="InterPro" id="IPR009057">
    <property type="entry name" value="Homeodomain-like_sf"/>
</dbReference>
<sequence length="253" mass="29040">MVQQAFRKGPWTEQEDFKLVYYVGLFGDRKWDYIAKVSGLNRTGKSCRLRWVNYLHPGLKRGKMTPQEERLVLELHSKWGNRWSRIARKLPGRTDNEIKNFWRTHMRKMAQEKKKGPVPTPTSSSGCHSSISSNNHAVDSHASKKSGEESFYDTGGPPILKGSSSIEEFNIGEEDQEGFSMDDIWKDIDMSEDNIMEQPVVYDGNNFSCPPMPSPSWEYLEPLWVVDEESMLFPTSDPYFSYHKQGSSTILTG</sequence>
<dbReference type="SUPFAM" id="SSF46689">
    <property type="entry name" value="Homeodomain-like"/>
    <property type="match status" value="1"/>
</dbReference>
<evidence type="ECO:0000259" key="9">
    <source>
        <dbReference type="PROSITE" id="PS50090"/>
    </source>
</evidence>
<comment type="function">
    <text evidence="7">Transcription factor.</text>
</comment>
<accession>A0AAN9HZ19</accession>
<organism evidence="11 12">
    <name type="scientific">Crotalaria pallida</name>
    <name type="common">Smooth rattlebox</name>
    <name type="synonym">Crotalaria striata</name>
    <dbReference type="NCBI Taxonomy" id="3830"/>
    <lineage>
        <taxon>Eukaryota</taxon>
        <taxon>Viridiplantae</taxon>
        <taxon>Streptophyta</taxon>
        <taxon>Embryophyta</taxon>
        <taxon>Tracheophyta</taxon>
        <taxon>Spermatophyta</taxon>
        <taxon>Magnoliopsida</taxon>
        <taxon>eudicotyledons</taxon>
        <taxon>Gunneridae</taxon>
        <taxon>Pentapetalae</taxon>
        <taxon>rosids</taxon>
        <taxon>fabids</taxon>
        <taxon>Fabales</taxon>
        <taxon>Fabaceae</taxon>
        <taxon>Papilionoideae</taxon>
        <taxon>50 kb inversion clade</taxon>
        <taxon>genistoids sensu lato</taxon>
        <taxon>core genistoids</taxon>
        <taxon>Crotalarieae</taxon>
        <taxon>Crotalaria</taxon>
    </lineage>
</organism>
<evidence type="ECO:0000256" key="4">
    <source>
        <dbReference type="ARBA" id="ARBA00023125"/>
    </source>
</evidence>
<dbReference type="AlphaFoldDB" id="A0AAN9HZ19"/>
<evidence type="ECO:0000256" key="8">
    <source>
        <dbReference type="SAM" id="MobiDB-lite"/>
    </source>
</evidence>
<dbReference type="EMBL" id="JAYWIO010000005">
    <property type="protein sequence ID" value="KAK7261443.1"/>
    <property type="molecule type" value="Genomic_DNA"/>
</dbReference>
<evidence type="ECO:0000256" key="5">
    <source>
        <dbReference type="ARBA" id="ARBA00023163"/>
    </source>
</evidence>
<keyword evidence="12" id="KW-1185">Reference proteome</keyword>
<dbReference type="FunFam" id="1.10.10.60:FF:000011">
    <property type="entry name" value="Myb transcription factor"/>
    <property type="match status" value="1"/>
</dbReference>
<dbReference type="GO" id="GO:0043565">
    <property type="term" value="F:sequence-specific DNA binding"/>
    <property type="evidence" value="ECO:0007669"/>
    <property type="project" value="InterPro"/>
</dbReference>
<keyword evidence="5" id="KW-0804">Transcription</keyword>
<feature type="region of interest" description="Disordered" evidence="8">
    <location>
        <begin position="110"/>
        <end position="164"/>
    </location>
</feature>
<keyword evidence="2" id="KW-0677">Repeat</keyword>
<dbReference type="SMART" id="SM00717">
    <property type="entry name" value="SANT"/>
    <property type="match status" value="2"/>
</dbReference>
<feature type="domain" description="HTH myb-type" evidence="10">
    <location>
        <begin position="3"/>
        <end position="55"/>
    </location>
</feature>
<evidence type="ECO:0000313" key="11">
    <source>
        <dbReference type="EMBL" id="KAK7261443.1"/>
    </source>
</evidence>
<feature type="compositionally biased region" description="Basic and acidic residues" evidence="8">
    <location>
        <begin position="138"/>
        <end position="148"/>
    </location>
</feature>
<evidence type="ECO:0000256" key="3">
    <source>
        <dbReference type="ARBA" id="ARBA00023015"/>
    </source>
</evidence>
<dbReference type="Proteomes" id="UP001372338">
    <property type="component" value="Unassembled WGS sequence"/>
</dbReference>
<evidence type="ECO:0000256" key="6">
    <source>
        <dbReference type="ARBA" id="ARBA00023242"/>
    </source>
</evidence>
<dbReference type="CDD" id="cd00167">
    <property type="entry name" value="SANT"/>
    <property type="match status" value="2"/>
</dbReference>
<evidence type="ECO:0000256" key="1">
    <source>
        <dbReference type="ARBA" id="ARBA00004123"/>
    </source>
</evidence>
<dbReference type="InterPro" id="IPR017930">
    <property type="entry name" value="Myb_dom"/>
</dbReference>
<feature type="domain" description="Myb-like" evidence="9">
    <location>
        <begin position="56"/>
        <end position="106"/>
    </location>
</feature>
<evidence type="ECO:0000256" key="7">
    <source>
        <dbReference type="ARBA" id="ARBA00057804"/>
    </source>
</evidence>
<keyword evidence="6" id="KW-0539">Nucleus</keyword>
<dbReference type="Gene3D" id="1.10.10.60">
    <property type="entry name" value="Homeodomain-like"/>
    <property type="match status" value="2"/>
</dbReference>
<dbReference type="PROSITE" id="PS51294">
    <property type="entry name" value="HTH_MYB"/>
    <property type="match status" value="2"/>
</dbReference>
<dbReference type="PANTHER" id="PTHR45675">
    <property type="entry name" value="MYB TRANSCRIPTION FACTOR-RELATED-RELATED"/>
    <property type="match status" value="1"/>
</dbReference>
<dbReference type="Pfam" id="PF00249">
    <property type="entry name" value="Myb_DNA-binding"/>
    <property type="match status" value="2"/>
</dbReference>
<evidence type="ECO:0000313" key="12">
    <source>
        <dbReference type="Proteomes" id="UP001372338"/>
    </source>
</evidence>
<dbReference type="InterPro" id="IPR001005">
    <property type="entry name" value="SANT/Myb"/>
</dbReference>
<dbReference type="GO" id="GO:0005634">
    <property type="term" value="C:nucleus"/>
    <property type="evidence" value="ECO:0007669"/>
    <property type="project" value="UniProtKB-SubCell"/>
</dbReference>
<dbReference type="FunFam" id="1.10.10.60:FF:000259">
    <property type="entry name" value="MYB transcription factor"/>
    <property type="match status" value="1"/>
</dbReference>
<feature type="domain" description="HTH myb-type" evidence="10">
    <location>
        <begin position="56"/>
        <end position="110"/>
    </location>
</feature>
<dbReference type="PROSITE" id="PS50090">
    <property type="entry name" value="MYB_LIKE"/>
    <property type="match status" value="2"/>
</dbReference>